<dbReference type="GO" id="GO:0003755">
    <property type="term" value="F:peptidyl-prolyl cis-trans isomerase activity"/>
    <property type="evidence" value="ECO:0007669"/>
    <property type="project" value="UniProtKB-KW"/>
</dbReference>
<evidence type="ECO:0000256" key="4">
    <source>
        <dbReference type="ARBA" id="ARBA00013194"/>
    </source>
</evidence>
<feature type="domain" description="PPIase FKBP-type" evidence="13">
    <location>
        <begin position="120"/>
        <end position="219"/>
    </location>
</feature>
<gene>
    <name evidence="14" type="ORF">SI8410_11016217</name>
</gene>
<evidence type="ECO:0000313" key="15">
    <source>
        <dbReference type="Proteomes" id="UP000663760"/>
    </source>
</evidence>
<feature type="region of interest" description="Disordered" evidence="12">
    <location>
        <begin position="15"/>
        <end position="43"/>
    </location>
</feature>
<evidence type="ECO:0000256" key="12">
    <source>
        <dbReference type="SAM" id="MobiDB-lite"/>
    </source>
</evidence>
<sequence length="219" mass="22830">MSTLGILPHQISASTLRKTRPIHRTSGGSRSSSSIVSSASPAPSATPVMVFREVLRPAEAEGDNRMGRREAIGLGFCLNAFLLLRGAAAADEETCSLTTSPSGLAFCDRVVGDGPAAEKGLLIKAHYVGKLEGGKVFDSSYSRGKPLTFRIGVGEVIKGWDQGILGDEGIPPMLSGGKRTLRIPPELGYGARGAGCRGGSCIIPPGATLFFEVEFLGKA</sequence>
<evidence type="ECO:0000256" key="10">
    <source>
        <dbReference type="ARBA" id="ARBA00023157"/>
    </source>
</evidence>
<evidence type="ECO:0000256" key="2">
    <source>
        <dbReference type="ARBA" id="ARBA00004456"/>
    </source>
</evidence>
<evidence type="ECO:0000256" key="7">
    <source>
        <dbReference type="ARBA" id="ARBA00022946"/>
    </source>
</evidence>
<comment type="similarity">
    <text evidence="3">Belongs to the FKBP-type PPIase family.</text>
</comment>
<dbReference type="OrthoDB" id="1902587at2759"/>
<dbReference type="Pfam" id="PF00254">
    <property type="entry name" value="FKBP_C"/>
    <property type="match status" value="1"/>
</dbReference>
<dbReference type="InterPro" id="IPR001179">
    <property type="entry name" value="PPIase_FKBP_dom"/>
</dbReference>
<dbReference type="PROSITE" id="PS50059">
    <property type="entry name" value="FKBP_PPIASE"/>
    <property type="match status" value="1"/>
</dbReference>
<reference evidence="14" key="1">
    <citation type="submission" date="2020-02" db="EMBL/GenBank/DDBJ databases">
        <authorList>
            <person name="Scholz U."/>
            <person name="Mascher M."/>
            <person name="Fiebig A."/>
        </authorList>
    </citation>
    <scope>NUCLEOTIDE SEQUENCE</scope>
</reference>
<dbReference type="InterPro" id="IPR044183">
    <property type="entry name" value="PNSL4/FKBP13-like"/>
</dbReference>
<dbReference type="InterPro" id="IPR046357">
    <property type="entry name" value="PPIase_dom_sf"/>
</dbReference>
<evidence type="ECO:0000256" key="3">
    <source>
        <dbReference type="ARBA" id="ARBA00006577"/>
    </source>
</evidence>
<organism evidence="14 15">
    <name type="scientific">Spirodela intermedia</name>
    <name type="common">Intermediate duckweed</name>
    <dbReference type="NCBI Taxonomy" id="51605"/>
    <lineage>
        <taxon>Eukaryota</taxon>
        <taxon>Viridiplantae</taxon>
        <taxon>Streptophyta</taxon>
        <taxon>Embryophyta</taxon>
        <taxon>Tracheophyta</taxon>
        <taxon>Spermatophyta</taxon>
        <taxon>Magnoliopsida</taxon>
        <taxon>Liliopsida</taxon>
        <taxon>Araceae</taxon>
        <taxon>Lemnoideae</taxon>
        <taxon>Spirodela</taxon>
    </lineage>
</organism>
<dbReference type="Gene3D" id="3.10.50.40">
    <property type="match status" value="1"/>
</dbReference>
<keyword evidence="7" id="KW-0809">Transit peptide</keyword>
<dbReference type="EMBL" id="LR746274">
    <property type="protein sequence ID" value="CAA7405539.1"/>
    <property type="molecule type" value="Genomic_DNA"/>
</dbReference>
<keyword evidence="10" id="KW-1015">Disulfide bond</keyword>
<evidence type="ECO:0000256" key="8">
    <source>
        <dbReference type="ARBA" id="ARBA00023078"/>
    </source>
</evidence>
<accession>A0A7I8L6A8</accession>
<evidence type="ECO:0000256" key="9">
    <source>
        <dbReference type="ARBA" id="ARBA00023110"/>
    </source>
</evidence>
<keyword evidence="9 11" id="KW-0697">Rotamase</keyword>
<keyword evidence="8" id="KW-0793">Thylakoid</keyword>
<evidence type="ECO:0000256" key="11">
    <source>
        <dbReference type="PROSITE-ProRule" id="PRU00277"/>
    </source>
</evidence>
<dbReference type="PANTHER" id="PTHR47833:SF2">
    <property type="entry name" value="PEPTIDYLPROLYL ISOMERASE"/>
    <property type="match status" value="1"/>
</dbReference>
<dbReference type="GO" id="GO:0009543">
    <property type="term" value="C:chloroplast thylakoid lumen"/>
    <property type="evidence" value="ECO:0007669"/>
    <property type="project" value="UniProtKB-SubCell"/>
</dbReference>
<evidence type="ECO:0000256" key="1">
    <source>
        <dbReference type="ARBA" id="ARBA00000971"/>
    </source>
</evidence>
<keyword evidence="15" id="KW-1185">Reference proteome</keyword>
<comment type="subcellular location">
    <subcellularLocation>
        <location evidence="2">Plastid</location>
        <location evidence="2">Chloroplast thylakoid lumen</location>
    </subcellularLocation>
</comment>
<evidence type="ECO:0000256" key="5">
    <source>
        <dbReference type="ARBA" id="ARBA00022528"/>
    </source>
</evidence>
<dbReference type="PANTHER" id="PTHR47833">
    <property type="entry name" value="PHOTOSYNTHETIC NDH SUBUNIT OF LUMENAL LOCATION 4, CHLOROPLASTIC"/>
    <property type="match status" value="1"/>
</dbReference>
<keyword evidence="11" id="KW-0413">Isomerase</keyword>
<proteinExistence type="inferred from homology"/>
<dbReference type="SUPFAM" id="SSF54534">
    <property type="entry name" value="FKBP-like"/>
    <property type="match status" value="1"/>
</dbReference>
<evidence type="ECO:0000256" key="6">
    <source>
        <dbReference type="ARBA" id="ARBA00022640"/>
    </source>
</evidence>
<keyword evidence="6" id="KW-0934">Plastid</keyword>
<name>A0A7I8L6A8_SPIIN</name>
<dbReference type="Proteomes" id="UP000663760">
    <property type="component" value="Chromosome 11"/>
</dbReference>
<dbReference type="AlphaFoldDB" id="A0A7I8L6A8"/>
<protein>
    <recommendedName>
        <fullName evidence="4 11">peptidylprolyl isomerase</fullName>
        <ecNumber evidence="4 11">5.2.1.8</ecNumber>
    </recommendedName>
</protein>
<feature type="compositionally biased region" description="Low complexity" evidence="12">
    <location>
        <begin position="24"/>
        <end position="43"/>
    </location>
</feature>
<keyword evidence="5" id="KW-0150">Chloroplast</keyword>
<dbReference type="FunFam" id="3.10.50.40:FF:000032">
    <property type="entry name" value="Peptidylprolyl isomerase"/>
    <property type="match status" value="1"/>
</dbReference>
<evidence type="ECO:0000259" key="13">
    <source>
        <dbReference type="PROSITE" id="PS50059"/>
    </source>
</evidence>
<comment type="catalytic activity">
    <reaction evidence="1 11">
        <text>[protein]-peptidylproline (omega=180) = [protein]-peptidylproline (omega=0)</text>
        <dbReference type="Rhea" id="RHEA:16237"/>
        <dbReference type="Rhea" id="RHEA-COMP:10747"/>
        <dbReference type="Rhea" id="RHEA-COMP:10748"/>
        <dbReference type="ChEBI" id="CHEBI:83833"/>
        <dbReference type="ChEBI" id="CHEBI:83834"/>
        <dbReference type="EC" id="5.2.1.8"/>
    </reaction>
</comment>
<evidence type="ECO:0000313" key="14">
    <source>
        <dbReference type="EMBL" id="CAA7405539.1"/>
    </source>
</evidence>
<dbReference type="EC" id="5.2.1.8" evidence="4 11"/>